<comment type="caution">
    <text evidence="3">The sequence shown here is derived from an EMBL/GenBank/DDBJ whole genome shotgun (WGS) entry which is preliminary data.</text>
</comment>
<keyword evidence="1" id="KW-1133">Transmembrane helix</keyword>
<accession>A0A8J2Z3J1</accession>
<keyword evidence="1" id="KW-0812">Transmembrane</keyword>
<evidence type="ECO:0000313" key="3">
    <source>
        <dbReference type="EMBL" id="GGF93706.1"/>
    </source>
</evidence>
<reference evidence="3" key="2">
    <citation type="submission" date="2020-09" db="EMBL/GenBank/DDBJ databases">
        <authorList>
            <person name="Sun Q."/>
            <person name="Zhou Y."/>
        </authorList>
    </citation>
    <scope>NUCLEOTIDE SEQUENCE</scope>
    <source>
        <strain evidence="3">CGMCC 1.15758</strain>
    </source>
</reference>
<feature type="transmembrane region" description="Helical" evidence="1">
    <location>
        <begin position="20"/>
        <end position="40"/>
    </location>
</feature>
<dbReference type="AlphaFoldDB" id="A0A8J2Z3J1"/>
<dbReference type="GO" id="GO:0006465">
    <property type="term" value="P:signal peptide processing"/>
    <property type="evidence" value="ECO:0007669"/>
    <property type="project" value="InterPro"/>
</dbReference>
<keyword evidence="4" id="KW-1185">Reference proteome</keyword>
<evidence type="ECO:0000313" key="4">
    <source>
        <dbReference type="Proteomes" id="UP000636949"/>
    </source>
</evidence>
<dbReference type="EMBL" id="BMJS01000006">
    <property type="protein sequence ID" value="GGF93706.1"/>
    <property type="molecule type" value="Genomic_DNA"/>
</dbReference>
<proteinExistence type="predicted"/>
<dbReference type="InterPro" id="IPR019533">
    <property type="entry name" value="Peptidase_S26"/>
</dbReference>
<name>A0A8J2Z3J1_9GAMM</name>
<keyword evidence="1" id="KW-0472">Membrane</keyword>
<dbReference type="Gene3D" id="2.10.109.10">
    <property type="entry name" value="Umud Fragment, subunit A"/>
    <property type="match status" value="1"/>
</dbReference>
<sequence length="203" mass="22836">MIKMSNTVKPSKYNHKKMICFCLVIALPMLVLWLVVYPYLKSCGYIINVTPSMPYGLYKEVSFKANQSEHINIGSIVLSCLPDQAAKVAVNNGYLVHSSRCENGFEPVLKEVIAVSGDKVFLHQGSIKVVTDKGKIAFYQAPVLRISPSGLKVPSLIKENHFSLTNQVWLYGSYDYQLSWDSRYFGTVNMQEVIGLMEPILTF</sequence>
<dbReference type="SUPFAM" id="SSF51306">
    <property type="entry name" value="LexA/Signal peptidase"/>
    <property type="match status" value="1"/>
</dbReference>
<dbReference type="Pfam" id="PF10502">
    <property type="entry name" value="Peptidase_S26"/>
    <property type="match status" value="1"/>
</dbReference>
<dbReference type="GO" id="GO:0004252">
    <property type="term" value="F:serine-type endopeptidase activity"/>
    <property type="evidence" value="ECO:0007669"/>
    <property type="project" value="InterPro"/>
</dbReference>
<dbReference type="OrthoDB" id="5360818at2"/>
<reference evidence="3" key="1">
    <citation type="journal article" date="2014" name="Int. J. Syst. Evol. Microbiol.">
        <title>Complete genome sequence of Corynebacterium casei LMG S-19264T (=DSM 44701T), isolated from a smear-ripened cheese.</title>
        <authorList>
            <consortium name="US DOE Joint Genome Institute (JGI-PGF)"/>
            <person name="Walter F."/>
            <person name="Albersmeier A."/>
            <person name="Kalinowski J."/>
            <person name="Ruckert C."/>
        </authorList>
    </citation>
    <scope>NUCLEOTIDE SEQUENCE</scope>
    <source>
        <strain evidence="3">CGMCC 1.15758</strain>
    </source>
</reference>
<feature type="domain" description="Peptidase S26" evidence="2">
    <location>
        <begin position="24"/>
        <end position="197"/>
    </location>
</feature>
<protein>
    <submittedName>
        <fullName evidence="3">Putative conjugal transfer protein TraF</fullName>
    </submittedName>
</protein>
<dbReference type="Proteomes" id="UP000636949">
    <property type="component" value="Unassembled WGS sequence"/>
</dbReference>
<gene>
    <name evidence="3" type="primary">traF</name>
    <name evidence="3" type="ORF">GCM10010995_08620</name>
</gene>
<evidence type="ECO:0000259" key="2">
    <source>
        <dbReference type="Pfam" id="PF10502"/>
    </source>
</evidence>
<organism evidence="3 4">
    <name type="scientific">Cysteiniphilum litorale</name>
    <dbReference type="NCBI Taxonomy" id="2056700"/>
    <lineage>
        <taxon>Bacteria</taxon>
        <taxon>Pseudomonadati</taxon>
        <taxon>Pseudomonadota</taxon>
        <taxon>Gammaproteobacteria</taxon>
        <taxon>Thiotrichales</taxon>
        <taxon>Fastidiosibacteraceae</taxon>
        <taxon>Cysteiniphilum</taxon>
    </lineage>
</organism>
<dbReference type="RefSeq" id="WP_117001799.1">
    <property type="nucleotide sequence ID" value="NZ_BMJS01000006.1"/>
</dbReference>
<dbReference type="InterPro" id="IPR036286">
    <property type="entry name" value="LexA/Signal_pep-like_sf"/>
</dbReference>
<evidence type="ECO:0000256" key="1">
    <source>
        <dbReference type="SAM" id="Phobius"/>
    </source>
</evidence>